<comment type="caution">
    <text evidence="1">The sequence shown here is derived from an EMBL/GenBank/DDBJ whole genome shotgun (WGS) entry which is preliminary data.</text>
</comment>
<evidence type="ECO:0000313" key="2">
    <source>
        <dbReference type="Proteomes" id="UP000024635"/>
    </source>
</evidence>
<keyword evidence="2" id="KW-1185">Reference proteome</keyword>
<dbReference type="AlphaFoldDB" id="A0A016TQ58"/>
<reference evidence="2" key="1">
    <citation type="journal article" date="2015" name="Nat. Genet.">
        <title>The genome and transcriptome of the zoonotic hookworm Ancylostoma ceylanicum identify infection-specific gene families.</title>
        <authorList>
            <person name="Schwarz E.M."/>
            <person name="Hu Y."/>
            <person name="Antoshechkin I."/>
            <person name="Miller M.M."/>
            <person name="Sternberg P.W."/>
            <person name="Aroian R.V."/>
        </authorList>
    </citation>
    <scope>NUCLEOTIDE SEQUENCE</scope>
    <source>
        <strain evidence="2">HY135</strain>
    </source>
</reference>
<dbReference type="EMBL" id="JARK01001421">
    <property type="protein sequence ID" value="EYC04910.1"/>
    <property type="molecule type" value="Genomic_DNA"/>
</dbReference>
<evidence type="ECO:0000313" key="1">
    <source>
        <dbReference type="EMBL" id="EYC04910.1"/>
    </source>
</evidence>
<organism evidence="1 2">
    <name type="scientific">Ancylostoma ceylanicum</name>
    <dbReference type="NCBI Taxonomy" id="53326"/>
    <lineage>
        <taxon>Eukaryota</taxon>
        <taxon>Metazoa</taxon>
        <taxon>Ecdysozoa</taxon>
        <taxon>Nematoda</taxon>
        <taxon>Chromadorea</taxon>
        <taxon>Rhabditida</taxon>
        <taxon>Rhabditina</taxon>
        <taxon>Rhabditomorpha</taxon>
        <taxon>Strongyloidea</taxon>
        <taxon>Ancylostomatidae</taxon>
        <taxon>Ancylostomatinae</taxon>
        <taxon>Ancylostoma</taxon>
    </lineage>
</organism>
<gene>
    <name evidence="1" type="primary">Acey_s0085.g1857</name>
    <name evidence="1" type="ORF">Y032_0085g1857</name>
</gene>
<protein>
    <submittedName>
        <fullName evidence="1">Uncharacterized protein</fullName>
    </submittedName>
</protein>
<name>A0A016TQ58_9BILA</name>
<proteinExistence type="predicted"/>
<accession>A0A016TQ58</accession>
<sequence>MVKLSLRFRYAVYYEMTVLVELFDVFGLPLARLHQSVDLRYLFHLASCVATIGGDGVKGTLPELCIDDGKVVKISIFLNALVIFVSCPIPKISVTSITVSSYSNVTVSVSSDNHCIFRRYFRGLLVK</sequence>
<dbReference type="Proteomes" id="UP000024635">
    <property type="component" value="Unassembled WGS sequence"/>
</dbReference>